<evidence type="ECO:0000313" key="10">
    <source>
        <dbReference type="EMBL" id="JAD67396.1"/>
    </source>
</evidence>
<keyword evidence="6" id="KW-0067">ATP-binding</keyword>
<dbReference type="InterPro" id="IPR052059">
    <property type="entry name" value="CR_Ser/Thr_kinase"/>
</dbReference>
<evidence type="ECO:0000256" key="4">
    <source>
        <dbReference type="ARBA" id="ARBA00022741"/>
    </source>
</evidence>
<sequence length="242" mass="27086">MRALVYEFMQKRSLDKYLFDRRHAVSPAALLAVGVGVARGLRYLHEECQKKIIHYDVKASNVLLDDSLTPKLTDFGIAQLVSRADAPAAVHGVRGTLGYMAPEVGTPAPVTEKCDVYSFGMLLFEVVGRRRNTDNNTPDDSHRWLPLLAWTMYDRGELMDLVRECHSVAPADEERWREAAERMCKVAFLCVQEQPEARPAMRMVVDMLEGQVTIPPPVFPFGWMYPEESGSGSEAIIVSAAT</sequence>
<reference evidence="10" key="1">
    <citation type="submission" date="2014-09" db="EMBL/GenBank/DDBJ databases">
        <authorList>
            <person name="Magalhaes I.L.F."/>
            <person name="Oliveira U."/>
            <person name="Santos F.R."/>
            <person name="Vidigal T.H.D.A."/>
            <person name="Brescovit A.D."/>
            <person name="Santos A.J."/>
        </authorList>
    </citation>
    <scope>NUCLEOTIDE SEQUENCE</scope>
    <source>
        <tissue evidence="10">Shoot tissue taken approximately 20 cm above the soil surface</tissue>
    </source>
</reference>
<proteinExistence type="predicted"/>
<feature type="domain" description="Protein kinase" evidence="9">
    <location>
        <begin position="1"/>
        <end position="219"/>
    </location>
</feature>
<dbReference type="GO" id="GO:0004674">
    <property type="term" value="F:protein serine/threonine kinase activity"/>
    <property type="evidence" value="ECO:0007669"/>
    <property type="project" value="UniProtKB-KW"/>
</dbReference>
<dbReference type="PROSITE" id="PS00108">
    <property type="entry name" value="PROTEIN_KINASE_ST"/>
    <property type="match status" value="1"/>
</dbReference>
<dbReference type="PANTHER" id="PTHR47973">
    <property type="entry name" value="CYSTEINE-RICH RECEPTOR-LIKE PROTEIN KINASE 3"/>
    <property type="match status" value="1"/>
</dbReference>
<dbReference type="GO" id="GO:0005524">
    <property type="term" value="F:ATP binding"/>
    <property type="evidence" value="ECO:0007669"/>
    <property type="project" value="UniProtKB-KW"/>
</dbReference>
<evidence type="ECO:0000256" key="7">
    <source>
        <dbReference type="ARBA" id="ARBA00047899"/>
    </source>
</evidence>
<comment type="catalytic activity">
    <reaction evidence="8">
        <text>L-seryl-[protein] + ATP = O-phospho-L-seryl-[protein] + ADP + H(+)</text>
        <dbReference type="Rhea" id="RHEA:17989"/>
        <dbReference type="Rhea" id="RHEA-COMP:9863"/>
        <dbReference type="Rhea" id="RHEA-COMP:11604"/>
        <dbReference type="ChEBI" id="CHEBI:15378"/>
        <dbReference type="ChEBI" id="CHEBI:29999"/>
        <dbReference type="ChEBI" id="CHEBI:30616"/>
        <dbReference type="ChEBI" id="CHEBI:83421"/>
        <dbReference type="ChEBI" id="CHEBI:456216"/>
        <dbReference type="EC" id="2.7.11.1"/>
    </reaction>
</comment>
<dbReference type="InterPro" id="IPR001245">
    <property type="entry name" value="Ser-Thr/Tyr_kinase_cat_dom"/>
</dbReference>
<evidence type="ECO:0000256" key="2">
    <source>
        <dbReference type="ARBA" id="ARBA00022527"/>
    </source>
</evidence>
<evidence type="ECO:0000256" key="6">
    <source>
        <dbReference type="ARBA" id="ARBA00022840"/>
    </source>
</evidence>
<name>A0A0A9BVQ5_ARUDO</name>
<accession>A0A0A9BVQ5</accession>
<dbReference type="SUPFAM" id="SSF56112">
    <property type="entry name" value="Protein kinase-like (PK-like)"/>
    <property type="match status" value="1"/>
</dbReference>
<evidence type="ECO:0000256" key="8">
    <source>
        <dbReference type="ARBA" id="ARBA00048679"/>
    </source>
</evidence>
<dbReference type="PROSITE" id="PS50011">
    <property type="entry name" value="PROTEIN_KINASE_DOM"/>
    <property type="match status" value="1"/>
</dbReference>
<dbReference type="SMART" id="SM00220">
    <property type="entry name" value="S_TKc"/>
    <property type="match status" value="1"/>
</dbReference>
<dbReference type="EC" id="2.7.11.1" evidence="1"/>
<evidence type="ECO:0000256" key="1">
    <source>
        <dbReference type="ARBA" id="ARBA00012513"/>
    </source>
</evidence>
<dbReference type="InterPro" id="IPR011009">
    <property type="entry name" value="Kinase-like_dom_sf"/>
</dbReference>
<dbReference type="InterPro" id="IPR000719">
    <property type="entry name" value="Prot_kinase_dom"/>
</dbReference>
<evidence type="ECO:0000256" key="5">
    <source>
        <dbReference type="ARBA" id="ARBA00022777"/>
    </source>
</evidence>
<keyword evidence="3" id="KW-0808">Transferase</keyword>
<dbReference type="Pfam" id="PF07714">
    <property type="entry name" value="PK_Tyr_Ser-Thr"/>
    <property type="match status" value="1"/>
</dbReference>
<keyword evidence="4" id="KW-0547">Nucleotide-binding</keyword>
<protein>
    <recommendedName>
        <fullName evidence="1">non-specific serine/threonine protein kinase</fullName>
        <ecNumber evidence="1">2.7.11.1</ecNumber>
    </recommendedName>
</protein>
<dbReference type="EMBL" id="GBRH01230499">
    <property type="protein sequence ID" value="JAD67396.1"/>
    <property type="molecule type" value="Transcribed_RNA"/>
</dbReference>
<dbReference type="InterPro" id="IPR008271">
    <property type="entry name" value="Ser/Thr_kinase_AS"/>
</dbReference>
<keyword evidence="5" id="KW-0418">Kinase</keyword>
<organism evidence="10">
    <name type="scientific">Arundo donax</name>
    <name type="common">Giant reed</name>
    <name type="synonym">Donax arundinaceus</name>
    <dbReference type="NCBI Taxonomy" id="35708"/>
    <lineage>
        <taxon>Eukaryota</taxon>
        <taxon>Viridiplantae</taxon>
        <taxon>Streptophyta</taxon>
        <taxon>Embryophyta</taxon>
        <taxon>Tracheophyta</taxon>
        <taxon>Spermatophyta</taxon>
        <taxon>Magnoliopsida</taxon>
        <taxon>Liliopsida</taxon>
        <taxon>Poales</taxon>
        <taxon>Poaceae</taxon>
        <taxon>PACMAD clade</taxon>
        <taxon>Arundinoideae</taxon>
        <taxon>Arundineae</taxon>
        <taxon>Arundo</taxon>
    </lineage>
</organism>
<evidence type="ECO:0000259" key="9">
    <source>
        <dbReference type="PROSITE" id="PS50011"/>
    </source>
</evidence>
<reference evidence="10" key="2">
    <citation type="journal article" date="2015" name="Data Brief">
        <title>Shoot transcriptome of the giant reed, Arundo donax.</title>
        <authorList>
            <person name="Barrero R.A."/>
            <person name="Guerrero F.D."/>
            <person name="Moolhuijzen P."/>
            <person name="Goolsby J.A."/>
            <person name="Tidwell J."/>
            <person name="Bellgard S.E."/>
            <person name="Bellgard M.I."/>
        </authorList>
    </citation>
    <scope>NUCLEOTIDE SEQUENCE</scope>
    <source>
        <tissue evidence="10">Shoot tissue taken approximately 20 cm above the soil surface</tissue>
    </source>
</reference>
<dbReference type="PIRSF" id="PIRSF000654">
    <property type="entry name" value="Integrin-linked_kinase"/>
    <property type="match status" value="1"/>
</dbReference>
<keyword evidence="2" id="KW-0723">Serine/threonine-protein kinase</keyword>
<dbReference type="Gene3D" id="1.10.510.10">
    <property type="entry name" value="Transferase(Phosphotransferase) domain 1"/>
    <property type="match status" value="1"/>
</dbReference>
<comment type="catalytic activity">
    <reaction evidence="7">
        <text>L-threonyl-[protein] + ATP = O-phospho-L-threonyl-[protein] + ADP + H(+)</text>
        <dbReference type="Rhea" id="RHEA:46608"/>
        <dbReference type="Rhea" id="RHEA-COMP:11060"/>
        <dbReference type="Rhea" id="RHEA-COMP:11605"/>
        <dbReference type="ChEBI" id="CHEBI:15378"/>
        <dbReference type="ChEBI" id="CHEBI:30013"/>
        <dbReference type="ChEBI" id="CHEBI:30616"/>
        <dbReference type="ChEBI" id="CHEBI:61977"/>
        <dbReference type="ChEBI" id="CHEBI:456216"/>
        <dbReference type="EC" id="2.7.11.1"/>
    </reaction>
</comment>
<dbReference type="AlphaFoldDB" id="A0A0A9BVQ5"/>
<dbReference type="FunFam" id="1.10.510.10:FF:001023">
    <property type="entry name" value="Os07g0541700 protein"/>
    <property type="match status" value="1"/>
</dbReference>
<evidence type="ECO:0000256" key="3">
    <source>
        <dbReference type="ARBA" id="ARBA00022679"/>
    </source>
</evidence>